<evidence type="ECO:0000313" key="2">
    <source>
        <dbReference type="Proteomes" id="UP001597280"/>
    </source>
</evidence>
<dbReference type="Proteomes" id="UP001597280">
    <property type="component" value="Unassembled WGS sequence"/>
</dbReference>
<keyword evidence="2" id="KW-1185">Reference proteome</keyword>
<sequence length="134" mass="14655">MRQQTTVLVSRGTLLNANDRRHWGAGHARTSQLRMIGKGAGRAMYPVPAGVRVRVDVDVWKGYTSHYDPANLYPTAKALVDGLRDARVLTDDDWKHVDGPHLHHGGVDPSLRGRIPAGDKVRFVVTLDSIGGAL</sequence>
<accession>A0ABW4Q3E5</accession>
<dbReference type="SUPFAM" id="SSF103084">
    <property type="entry name" value="Holliday junction resolvase RusA"/>
    <property type="match status" value="1"/>
</dbReference>
<dbReference type="InterPro" id="IPR036614">
    <property type="entry name" value="RusA-like_sf"/>
</dbReference>
<dbReference type="RefSeq" id="WP_343905610.1">
    <property type="nucleotide sequence ID" value="NZ_BAAAIS010000003.1"/>
</dbReference>
<dbReference type="EMBL" id="JBHUFL010000003">
    <property type="protein sequence ID" value="MFD1836241.1"/>
    <property type="molecule type" value="Genomic_DNA"/>
</dbReference>
<proteinExistence type="predicted"/>
<organism evidence="1 2">
    <name type="scientific">Brachybacterium rhamnosum</name>
    <dbReference type="NCBI Taxonomy" id="173361"/>
    <lineage>
        <taxon>Bacteria</taxon>
        <taxon>Bacillati</taxon>
        <taxon>Actinomycetota</taxon>
        <taxon>Actinomycetes</taxon>
        <taxon>Micrococcales</taxon>
        <taxon>Dermabacteraceae</taxon>
        <taxon>Brachybacterium</taxon>
    </lineage>
</organism>
<evidence type="ECO:0000313" key="1">
    <source>
        <dbReference type="EMBL" id="MFD1836241.1"/>
    </source>
</evidence>
<gene>
    <name evidence="1" type="ORF">ACFSDA_14315</name>
</gene>
<protein>
    <submittedName>
        <fullName evidence="1">Uncharacterized protein</fullName>
    </submittedName>
</protein>
<name>A0ABW4Q3E5_9MICO</name>
<reference evidence="2" key="1">
    <citation type="journal article" date="2019" name="Int. J. Syst. Evol. Microbiol.">
        <title>The Global Catalogue of Microorganisms (GCM) 10K type strain sequencing project: providing services to taxonomists for standard genome sequencing and annotation.</title>
        <authorList>
            <consortium name="The Broad Institute Genomics Platform"/>
            <consortium name="The Broad Institute Genome Sequencing Center for Infectious Disease"/>
            <person name="Wu L."/>
            <person name="Ma J."/>
        </authorList>
    </citation>
    <scope>NUCLEOTIDE SEQUENCE [LARGE SCALE GENOMIC DNA]</scope>
    <source>
        <strain evidence="2">JCM 11650</strain>
    </source>
</reference>
<comment type="caution">
    <text evidence="1">The sequence shown here is derived from an EMBL/GenBank/DDBJ whole genome shotgun (WGS) entry which is preliminary data.</text>
</comment>